<sequence length="60" mass="6618">MDGQISTVENIAIENGGGKFKWAKDTEDRNKLWKARHTALYAIHSLQPGSKVSSLCNTSN</sequence>
<keyword evidence="2" id="KW-0274">FAD</keyword>
<dbReference type="AlphaFoldDB" id="A0AAD9MNB2"/>
<gene>
    <name evidence="3" type="ORF">LSH36_2752g00001</name>
</gene>
<dbReference type="SUPFAM" id="SSF55103">
    <property type="entry name" value="FAD-linked oxidases, C-terminal domain"/>
    <property type="match status" value="1"/>
</dbReference>
<dbReference type="GO" id="GO:0003824">
    <property type="term" value="F:catalytic activity"/>
    <property type="evidence" value="ECO:0007669"/>
    <property type="project" value="InterPro"/>
</dbReference>
<keyword evidence="1" id="KW-0285">Flavoprotein</keyword>
<proteinExistence type="predicted"/>
<keyword evidence="4" id="KW-1185">Reference proteome</keyword>
<accession>A0AAD9MNB2</accession>
<comment type="caution">
    <text evidence="3">The sequence shown here is derived from an EMBL/GenBank/DDBJ whole genome shotgun (WGS) entry which is preliminary data.</text>
</comment>
<protein>
    <submittedName>
        <fullName evidence="3">Uncharacterized protein</fullName>
    </submittedName>
</protein>
<dbReference type="GO" id="GO:0050660">
    <property type="term" value="F:flavin adenine dinucleotide binding"/>
    <property type="evidence" value="ECO:0007669"/>
    <property type="project" value="InterPro"/>
</dbReference>
<evidence type="ECO:0000313" key="4">
    <source>
        <dbReference type="Proteomes" id="UP001208570"/>
    </source>
</evidence>
<dbReference type="Proteomes" id="UP001208570">
    <property type="component" value="Unassembled WGS sequence"/>
</dbReference>
<organism evidence="3 4">
    <name type="scientific">Paralvinella palmiformis</name>
    <dbReference type="NCBI Taxonomy" id="53620"/>
    <lineage>
        <taxon>Eukaryota</taxon>
        <taxon>Metazoa</taxon>
        <taxon>Spiralia</taxon>
        <taxon>Lophotrochozoa</taxon>
        <taxon>Annelida</taxon>
        <taxon>Polychaeta</taxon>
        <taxon>Sedentaria</taxon>
        <taxon>Canalipalpata</taxon>
        <taxon>Terebellida</taxon>
        <taxon>Terebelliformia</taxon>
        <taxon>Alvinellidae</taxon>
        <taxon>Paralvinella</taxon>
    </lineage>
</organism>
<name>A0AAD9MNB2_9ANNE</name>
<dbReference type="InterPro" id="IPR016164">
    <property type="entry name" value="FAD-linked_Oxase-like_C"/>
</dbReference>
<evidence type="ECO:0000256" key="2">
    <source>
        <dbReference type="ARBA" id="ARBA00022827"/>
    </source>
</evidence>
<evidence type="ECO:0000256" key="1">
    <source>
        <dbReference type="ARBA" id="ARBA00022630"/>
    </source>
</evidence>
<reference evidence="3" key="1">
    <citation type="journal article" date="2023" name="Mol. Biol. Evol.">
        <title>Third-Generation Sequencing Reveals the Adaptive Role of the Epigenome in Three Deep-Sea Polychaetes.</title>
        <authorList>
            <person name="Perez M."/>
            <person name="Aroh O."/>
            <person name="Sun Y."/>
            <person name="Lan Y."/>
            <person name="Juniper S.K."/>
            <person name="Young C.R."/>
            <person name="Angers B."/>
            <person name="Qian P.Y."/>
        </authorList>
    </citation>
    <scope>NUCLEOTIDE SEQUENCE</scope>
    <source>
        <strain evidence="3">P08H-3</strain>
    </source>
</reference>
<dbReference type="EMBL" id="JAODUP010002738">
    <property type="protein sequence ID" value="KAK2138608.1"/>
    <property type="molecule type" value="Genomic_DNA"/>
</dbReference>
<evidence type="ECO:0000313" key="3">
    <source>
        <dbReference type="EMBL" id="KAK2138608.1"/>
    </source>
</evidence>